<keyword evidence="2" id="KW-1185">Reference proteome</keyword>
<comment type="caution">
    <text evidence="1">The sequence shown here is derived from an EMBL/GenBank/DDBJ whole genome shotgun (WGS) entry which is preliminary data.</text>
</comment>
<reference evidence="1 2" key="1">
    <citation type="submission" date="2018-06" db="EMBL/GenBank/DDBJ databases">
        <title>Sphaerisporangium craniellae sp. nov., isolated from a marine sponge in the South China Sea.</title>
        <authorList>
            <person name="Li L."/>
        </authorList>
    </citation>
    <scope>NUCLEOTIDE SEQUENCE [LARGE SCALE GENOMIC DNA]</scope>
    <source>
        <strain evidence="1 2">LHW63015</strain>
    </source>
</reference>
<dbReference type="RefSeq" id="WP_113982915.1">
    <property type="nucleotide sequence ID" value="NZ_QMEY01000010.1"/>
</dbReference>
<name>A0A366LWS8_9ACTN</name>
<dbReference type="OrthoDB" id="5190473at2"/>
<dbReference type="Gene3D" id="2.60.120.10">
    <property type="entry name" value="Jelly Rolls"/>
    <property type="match status" value="1"/>
</dbReference>
<proteinExistence type="predicted"/>
<dbReference type="SUPFAM" id="SSF51182">
    <property type="entry name" value="RmlC-like cupins"/>
    <property type="match status" value="1"/>
</dbReference>
<evidence type="ECO:0000313" key="1">
    <source>
        <dbReference type="EMBL" id="RBQ17819.1"/>
    </source>
</evidence>
<gene>
    <name evidence="1" type="ORF">DP939_23455</name>
</gene>
<dbReference type="Proteomes" id="UP000253303">
    <property type="component" value="Unassembled WGS sequence"/>
</dbReference>
<protein>
    <submittedName>
        <fullName evidence="1">LuxR family transcriptional regulator</fullName>
    </submittedName>
</protein>
<dbReference type="InterPro" id="IPR011051">
    <property type="entry name" value="RmlC_Cupin_sf"/>
</dbReference>
<dbReference type="InterPro" id="IPR014710">
    <property type="entry name" value="RmlC-like_jellyroll"/>
</dbReference>
<accession>A0A366LWS8</accession>
<dbReference type="PANTHER" id="PTHR37694:SF1">
    <property type="entry name" value="SLR8022 PROTEIN"/>
    <property type="match status" value="1"/>
</dbReference>
<dbReference type="AlphaFoldDB" id="A0A366LWS8"/>
<dbReference type="PANTHER" id="PTHR37694">
    <property type="entry name" value="SLR8022 PROTEIN"/>
    <property type="match status" value="1"/>
</dbReference>
<evidence type="ECO:0000313" key="2">
    <source>
        <dbReference type="Proteomes" id="UP000253303"/>
    </source>
</evidence>
<dbReference type="CDD" id="cd02230">
    <property type="entry name" value="cupin_HP0902-like"/>
    <property type="match status" value="1"/>
</dbReference>
<sequence>MESRSLTDLAAELLATARGSGAGRAARTVHTGQGLRQTLFALAAGRGLGEHDSPGEATLQVLAGRVRLRAGAESWEGGPGDLVAIPPLRHALDAIEDSAALLTVAERPVTAPAVA</sequence>
<organism evidence="1 2">
    <name type="scientific">Spongiactinospora rosea</name>
    <dbReference type="NCBI Taxonomy" id="2248750"/>
    <lineage>
        <taxon>Bacteria</taxon>
        <taxon>Bacillati</taxon>
        <taxon>Actinomycetota</taxon>
        <taxon>Actinomycetes</taxon>
        <taxon>Streptosporangiales</taxon>
        <taxon>Streptosporangiaceae</taxon>
        <taxon>Spongiactinospora</taxon>
    </lineage>
</organism>
<dbReference type="EMBL" id="QMEY01000010">
    <property type="protein sequence ID" value="RBQ17819.1"/>
    <property type="molecule type" value="Genomic_DNA"/>
</dbReference>